<reference evidence="8" key="1">
    <citation type="journal article" date="2020" name="Fungal Divers.">
        <title>Resolving the Mortierellaceae phylogeny through synthesis of multi-gene phylogenetics and phylogenomics.</title>
        <authorList>
            <person name="Vandepol N."/>
            <person name="Liber J."/>
            <person name="Desiro A."/>
            <person name="Na H."/>
            <person name="Kennedy M."/>
            <person name="Barry K."/>
            <person name="Grigoriev I.V."/>
            <person name="Miller A.N."/>
            <person name="O'Donnell K."/>
            <person name="Stajich J.E."/>
            <person name="Bonito G."/>
        </authorList>
    </citation>
    <scope>NUCLEOTIDE SEQUENCE</scope>
    <source>
        <strain evidence="8">KOD948</strain>
    </source>
</reference>
<dbReference type="PROSITE" id="PS50176">
    <property type="entry name" value="ARM_REPEAT"/>
    <property type="match status" value="1"/>
</dbReference>
<keyword evidence="4" id="KW-0963">Cytoplasm</keyword>
<evidence type="ECO:0000256" key="4">
    <source>
        <dbReference type="ARBA" id="ARBA00022490"/>
    </source>
</evidence>
<dbReference type="SUPFAM" id="SSF48371">
    <property type="entry name" value="ARM repeat"/>
    <property type="match status" value="1"/>
</dbReference>
<gene>
    <name evidence="8" type="ORF">BG011_004075</name>
</gene>
<dbReference type="GO" id="GO:0005783">
    <property type="term" value="C:endoplasmic reticulum"/>
    <property type="evidence" value="ECO:0007669"/>
    <property type="project" value="UniProtKB-SubCell"/>
</dbReference>
<keyword evidence="9" id="KW-1185">Reference proteome</keyword>
<dbReference type="GO" id="GO:0005829">
    <property type="term" value="C:cytosol"/>
    <property type="evidence" value="ECO:0007669"/>
    <property type="project" value="UniProtKB-SubCell"/>
</dbReference>
<dbReference type="GO" id="GO:0005739">
    <property type="term" value="C:mitochondrion"/>
    <property type="evidence" value="ECO:0007669"/>
    <property type="project" value="UniProtKB-SubCell"/>
</dbReference>
<accession>A0A9P6Q1G4</accession>
<feature type="repeat" description="ARM" evidence="7">
    <location>
        <begin position="369"/>
        <end position="412"/>
    </location>
</feature>
<evidence type="ECO:0000256" key="6">
    <source>
        <dbReference type="ARBA" id="ARBA00023128"/>
    </source>
</evidence>
<protein>
    <recommendedName>
        <fullName evidence="10">ARM repeat-containing protein</fullName>
    </recommendedName>
</protein>
<dbReference type="GO" id="GO:0005085">
    <property type="term" value="F:guanyl-nucleotide exchange factor activity"/>
    <property type="evidence" value="ECO:0007669"/>
    <property type="project" value="InterPro"/>
</dbReference>
<evidence type="ECO:0000256" key="2">
    <source>
        <dbReference type="ARBA" id="ARBA00004240"/>
    </source>
</evidence>
<keyword evidence="6" id="KW-0496">Mitochondrion</keyword>
<evidence type="ECO:0000256" key="5">
    <source>
        <dbReference type="ARBA" id="ARBA00022824"/>
    </source>
</evidence>
<dbReference type="PANTHER" id="PTHR10957">
    <property type="entry name" value="RAP1 GTPASE-GDP DISSOCIATION STIMULATOR 1"/>
    <property type="match status" value="1"/>
</dbReference>
<dbReference type="EMBL" id="JAAAJA010000267">
    <property type="protein sequence ID" value="KAG0257222.1"/>
    <property type="molecule type" value="Genomic_DNA"/>
</dbReference>
<keyword evidence="5" id="KW-0256">Endoplasmic reticulum</keyword>
<evidence type="ECO:0000256" key="7">
    <source>
        <dbReference type="PROSITE-ProRule" id="PRU00259"/>
    </source>
</evidence>
<proteinExistence type="predicted"/>
<name>A0A9P6Q1G4_9FUNG</name>
<organism evidence="8 9">
    <name type="scientific">Mortierella polycephala</name>
    <dbReference type="NCBI Taxonomy" id="41804"/>
    <lineage>
        <taxon>Eukaryota</taxon>
        <taxon>Fungi</taxon>
        <taxon>Fungi incertae sedis</taxon>
        <taxon>Mucoromycota</taxon>
        <taxon>Mortierellomycotina</taxon>
        <taxon>Mortierellomycetes</taxon>
        <taxon>Mortierellales</taxon>
        <taxon>Mortierellaceae</taxon>
        <taxon>Mortierella</taxon>
    </lineage>
</organism>
<dbReference type="InterPro" id="IPR011989">
    <property type="entry name" value="ARM-like"/>
</dbReference>
<dbReference type="InterPro" id="IPR000225">
    <property type="entry name" value="Armadillo"/>
</dbReference>
<dbReference type="InterPro" id="IPR016024">
    <property type="entry name" value="ARM-type_fold"/>
</dbReference>
<comment type="subcellular location">
    <subcellularLocation>
        <location evidence="3">Cytoplasm</location>
        <location evidence="3">Cytosol</location>
    </subcellularLocation>
    <subcellularLocation>
        <location evidence="2">Endoplasmic reticulum</location>
    </subcellularLocation>
    <subcellularLocation>
        <location evidence="1">Mitochondrion</location>
    </subcellularLocation>
</comment>
<dbReference type="OrthoDB" id="26149at2759"/>
<dbReference type="SMART" id="SM00185">
    <property type="entry name" value="ARM"/>
    <property type="match status" value="6"/>
</dbReference>
<evidence type="ECO:0008006" key="10">
    <source>
        <dbReference type="Google" id="ProtNLM"/>
    </source>
</evidence>
<comment type="caution">
    <text evidence="8">The sequence shown here is derived from an EMBL/GenBank/DDBJ whole genome shotgun (WGS) entry which is preliminary data.</text>
</comment>
<evidence type="ECO:0000313" key="8">
    <source>
        <dbReference type="EMBL" id="KAG0257222.1"/>
    </source>
</evidence>
<dbReference type="Proteomes" id="UP000726737">
    <property type="component" value="Unassembled WGS sequence"/>
</dbReference>
<dbReference type="InterPro" id="IPR040144">
    <property type="entry name" value="RAP1GDS1"/>
</dbReference>
<dbReference type="AlphaFoldDB" id="A0A9P6Q1G4"/>
<evidence type="ECO:0000256" key="3">
    <source>
        <dbReference type="ARBA" id="ARBA00004514"/>
    </source>
</evidence>
<dbReference type="Gene3D" id="1.25.10.10">
    <property type="entry name" value="Leucine-rich Repeat Variant"/>
    <property type="match status" value="2"/>
</dbReference>
<evidence type="ECO:0000313" key="9">
    <source>
        <dbReference type="Proteomes" id="UP000726737"/>
    </source>
</evidence>
<evidence type="ECO:0000256" key="1">
    <source>
        <dbReference type="ARBA" id="ARBA00004173"/>
    </source>
</evidence>
<sequence>MSSIDSTTQGDASLADLVQDISLANIDPSAIEAQIPGLIAKLESAKTKLQQDGNSQDSWDTVSNTFQCFADAAREEQARTPIGESTLVSLVVSLETLNNQRLAHVDIQAMRALANICVDHEANRKKLLDENAFETVAEVLKNTTHPDGIKTACGALLNTTMAYEPAQIKVIELGVIEQLLKALKSVNIEDNEITMTIASRVTANLCDHDAGCQSVIEFSGISTIIQLLQKTAQNVDDYMDLMDAVTDILRAVGSKEAAQTAIQQEGYLMPLLDIIEEAGPSDEGKTEEERKEDDKKFGDTKAALVEVAVSVTLADANMVPIFNDKVIMNRFLTWLSLVDREDLQTCAALCLGNLARSDQHCVKLVHEYQAIEPLIHVVRKAKDLKASHGSTGVLRNLALAERNKELMGNAGVIQACFPLLKKDNALPLQANIVSILKRLCTNDGPNTIRIISGREPFESLSSSANTESDIETPLSALVDVIDRTDDFALKSEGTRTLCNLIKMTWGSESMREFDDASVTALQQTLNKPEVVHPIVAMTRNPKFVVLQNEGVIALTLLVTSPAQDKNAVLDALVSVATTPLPDPETTISEEPIDQAESLTLLESLLSLIKNQDGKCPDEVRTNICVFFRNALDSAAREGEDSAYLTFLKSSGIKDTLNEVKSQAEIRPLVHTAVQEVLSRLE</sequence>